<feature type="binding site" evidence="3">
    <location>
        <position position="263"/>
    </location>
    <ligand>
        <name>FAD</name>
        <dbReference type="ChEBI" id="CHEBI:57692"/>
    </ligand>
</feature>
<feature type="binding site" evidence="3">
    <location>
        <position position="125"/>
    </location>
    <ligand>
        <name>FAD</name>
        <dbReference type="ChEBI" id="CHEBI:57692"/>
    </ligand>
</feature>
<keyword evidence="9" id="KW-1185">Reference proteome</keyword>
<sequence length="632" mass="67278">MMHVSPWALAAVLLGASPFVAAVDENIAIADATAESTVKAPGPKFDFIVVGGGTAGSTLATRLSLGLPWASVLLIEAGPSALGEDRINIPGRKGSTLGTVYDWNFTTTTQPGARNRVFAAPRGKVLGGSSALNLMSWDRASAPEYDAWGSLGNAGWSWDSMIATMTKAETFTPSAHYGSQGVGSTGPIKTVINRFIPEQQNSWIPTMNNLGIPLNRESLGGNPLGVMYQPSNIDSTVWNRSYAANGYLAQAGPNLHVLTNTRVAKINLAAKSPSSSRVATGVTLQNGTVISAREEVVLSAGSIQSPGLLELSGIGRQDVLSTAGVSQVIDLPGVGENLQDHIRIQASYELKGNYKSFDMLRYNTTFATEQLNLWRQGQLSMYDYTGSAYTFMNWDQAVGTNASAVLKSLARSVAGTSISVIDQKRLSFLSNPAVPQLEVIFSDGYTGVKGYPLPDTPLYGKNFFTLIAAVMHPLSRGSVHITSSNISTHPTLNPNYLSNEYDVQAAMTAIKYVRRIANTPPMSDLWVTEYEPGLVAVPDAANNDALWRDFVTNTTLSIFHPVGTCAMLPRSQGGVVDAKLTVYGTTNLRVVDASVMPVLISGHIQTAVYGIAERAAEIMIGSATRYGGGKGM</sequence>
<keyword evidence="5" id="KW-0732">Signal</keyword>
<dbReference type="PROSITE" id="PS00623">
    <property type="entry name" value="GMC_OXRED_1"/>
    <property type="match status" value="1"/>
</dbReference>
<evidence type="ECO:0000256" key="2">
    <source>
        <dbReference type="PIRSR" id="PIRSR000137-1"/>
    </source>
</evidence>
<evidence type="ECO:0000259" key="7">
    <source>
        <dbReference type="PROSITE" id="PS00624"/>
    </source>
</evidence>
<dbReference type="PIRSF" id="PIRSF000137">
    <property type="entry name" value="Alcohol_oxidase"/>
    <property type="match status" value="1"/>
</dbReference>
<dbReference type="GO" id="GO:0044550">
    <property type="term" value="P:secondary metabolite biosynthetic process"/>
    <property type="evidence" value="ECO:0007669"/>
    <property type="project" value="TreeGrafter"/>
</dbReference>
<dbReference type="PROSITE" id="PS00624">
    <property type="entry name" value="GMC_OXRED_2"/>
    <property type="match status" value="1"/>
</dbReference>
<feature type="domain" description="Glucose-methanol-choline oxidoreductase N-terminal" evidence="6">
    <location>
        <begin position="123"/>
        <end position="146"/>
    </location>
</feature>
<dbReference type="Proteomes" id="UP001175000">
    <property type="component" value="Unassembled WGS sequence"/>
</dbReference>
<evidence type="ECO:0000256" key="1">
    <source>
        <dbReference type="ARBA" id="ARBA00010790"/>
    </source>
</evidence>
<evidence type="ECO:0000256" key="5">
    <source>
        <dbReference type="SAM" id="SignalP"/>
    </source>
</evidence>
<dbReference type="GO" id="GO:0050660">
    <property type="term" value="F:flavin adenine dinucleotide binding"/>
    <property type="evidence" value="ECO:0007669"/>
    <property type="project" value="InterPro"/>
</dbReference>
<feature type="active site" description="Proton acceptor" evidence="2">
    <location>
        <position position="603"/>
    </location>
</feature>
<feature type="chain" id="PRO_5041229367" evidence="5">
    <location>
        <begin position="23"/>
        <end position="632"/>
    </location>
</feature>
<dbReference type="InterPro" id="IPR000172">
    <property type="entry name" value="GMC_OxRdtase_N"/>
</dbReference>
<feature type="signal peptide" evidence="5">
    <location>
        <begin position="1"/>
        <end position="22"/>
    </location>
</feature>
<dbReference type="PANTHER" id="PTHR11552">
    <property type="entry name" value="GLUCOSE-METHANOL-CHOLINE GMC OXIDOREDUCTASE"/>
    <property type="match status" value="1"/>
</dbReference>
<protein>
    <submittedName>
        <fullName evidence="8">GMC oxidoreductase</fullName>
    </submittedName>
</protein>
<keyword evidence="3 4" id="KW-0274">FAD</keyword>
<comment type="cofactor">
    <cofactor evidence="3">
        <name>FAD</name>
        <dbReference type="ChEBI" id="CHEBI:57692"/>
    </cofactor>
</comment>
<keyword evidence="4" id="KW-0285">Flavoprotein</keyword>
<dbReference type="InterPro" id="IPR007867">
    <property type="entry name" value="GMC_OxRtase_C"/>
</dbReference>
<feature type="active site" description="Proton donor" evidence="2">
    <location>
        <position position="560"/>
    </location>
</feature>
<dbReference type="SUPFAM" id="SSF51905">
    <property type="entry name" value="FAD/NAD(P)-binding domain"/>
    <property type="match status" value="1"/>
</dbReference>
<dbReference type="GO" id="GO:0016614">
    <property type="term" value="F:oxidoreductase activity, acting on CH-OH group of donors"/>
    <property type="evidence" value="ECO:0007669"/>
    <property type="project" value="InterPro"/>
</dbReference>
<comment type="similarity">
    <text evidence="1 4">Belongs to the GMC oxidoreductase family.</text>
</comment>
<accession>A0AA39WLV4</accession>
<evidence type="ECO:0000313" key="8">
    <source>
        <dbReference type="EMBL" id="KAK0617742.1"/>
    </source>
</evidence>
<dbReference type="Gene3D" id="3.50.50.60">
    <property type="entry name" value="FAD/NAD(P)-binding domain"/>
    <property type="match status" value="1"/>
</dbReference>
<evidence type="ECO:0000256" key="4">
    <source>
        <dbReference type="RuleBase" id="RU003968"/>
    </source>
</evidence>
<name>A0AA39WLV4_9PEZI</name>
<evidence type="ECO:0000259" key="6">
    <source>
        <dbReference type="PROSITE" id="PS00623"/>
    </source>
</evidence>
<proteinExistence type="inferred from homology"/>
<reference evidence="8" key="1">
    <citation type="submission" date="2023-06" db="EMBL/GenBank/DDBJ databases">
        <title>Genome-scale phylogeny and comparative genomics of the fungal order Sordariales.</title>
        <authorList>
            <consortium name="Lawrence Berkeley National Laboratory"/>
            <person name="Hensen N."/>
            <person name="Bonometti L."/>
            <person name="Westerberg I."/>
            <person name="Brannstrom I.O."/>
            <person name="Guillou S."/>
            <person name="Cros-Aarteil S."/>
            <person name="Calhoun S."/>
            <person name="Haridas S."/>
            <person name="Kuo A."/>
            <person name="Mondo S."/>
            <person name="Pangilinan J."/>
            <person name="Riley R."/>
            <person name="Labutti K."/>
            <person name="Andreopoulos B."/>
            <person name="Lipzen A."/>
            <person name="Chen C."/>
            <person name="Yanf M."/>
            <person name="Daum C."/>
            <person name="Ng V."/>
            <person name="Clum A."/>
            <person name="Steindorff A."/>
            <person name="Ohm R."/>
            <person name="Martin F."/>
            <person name="Silar P."/>
            <person name="Natvig D."/>
            <person name="Lalanne C."/>
            <person name="Gautier V."/>
            <person name="Ament-Velasquez S.L."/>
            <person name="Kruys A."/>
            <person name="Hutchinson M.I."/>
            <person name="Powell A.J."/>
            <person name="Barry K."/>
            <person name="Miller A.N."/>
            <person name="Grigoriev I.V."/>
            <person name="Debuchy R."/>
            <person name="Gladieux P."/>
            <person name="Thoren M.H."/>
            <person name="Johannesson H."/>
        </authorList>
    </citation>
    <scope>NUCLEOTIDE SEQUENCE</scope>
    <source>
        <strain evidence="8">CBS 606.72</strain>
    </source>
</reference>
<evidence type="ECO:0000256" key="3">
    <source>
        <dbReference type="PIRSR" id="PIRSR000137-2"/>
    </source>
</evidence>
<dbReference type="AlphaFoldDB" id="A0AA39WLV4"/>
<dbReference type="EMBL" id="JAULSU010000005">
    <property type="protein sequence ID" value="KAK0617742.1"/>
    <property type="molecule type" value="Genomic_DNA"/>
</dbReference>
<dbReference type="InterPro" id="IPR036188">
    <property type="entry name" value="FAD/NAD-bd_sf"/>
</dbReference>
<dbReference type="Pfam" id="PF05199">
    <property type="entry name" value="GMC_oxred_C"/>
    <property type="match status" value="1"/>
</dbReference>
<dbReference type="PANTHER" id="PTHR11552:SF115">
    <property type="entry name" value="DEHYDROGENASE XPTC-RELATED"/>
    <property type="match status" value="1"/>
</dbReference>
<feature type="domain" description="Glucose-methanol-choline oxidoreductase N-terminal" evidence="7">
    <location>
        <begin position="301"/>
        <end position="315"/>
    </location>
</feature>
<dbReference type="Pfam" id="PF00732">
    <property type="entry name" value="GMC_oxred_N"/>
    <property type="match status" value="1"/>
</dbReference>
<comment type="caution">
    <text evidence="8">The sequence shown here is derived from an EMBL/GenBank/DDBJ whole genome shotgun (WGS) entry which is preliminary data.</text>
</comment>
<evidence type="ECO:0000313" key="9">
    <source>
        <dbReference type="Proteomes" id="UP001175000"/>
    </source>
</evidence>
<dbReference type="Gene3D" id="3.30.560.10">
    <property type="entry name" value="Glucose Oxidase, domain 3"/>
    <property type="match status" value="1"/>
</dbReference>
<dbReference type="InterPro" id="IPR012132">
    <property type="entry name" value="GMC_OxRdtase"/>
</dbReference>
<dbReference type="SUPFAM" id="SSF54373">
    <property type="entry name" value="FAD-linked reductases, C-terminal domain"/>
    <property type="match status" value="1"/>
</dbReference>
<organism evidence="8 9">
    <name type="scientific">Immersiella caudata</name>
    <dbReference type="NCBI Taxonomy" id="314043"/>
    <lineage>
        <taxon>Eukaryota</taxon>
        <taxon>Fungi</taxon>
        <taxon>Dikarya</taxon>
        <taxon>Ascomycota</taxon>
        <taxon>Pezizomycotina</taxon>
        <taxon>Sordariomycetes</taxon>
        <taxon>Sordariomycetidae</taxon>
        <taxon>Sordariales</taxon>
        <taxon>Lasiosphaeriaceae</taxon>
        <taxon>Immersiella</taxon>
    </lineage>
</organism>
<gene>
    <name evidence="8" type="ORF">B0T14DRAFT_484729</name>
</gene>